<dbReference type="Pfam" id="PF00059">
    <property type="entry name" value="Lectin_C"/>
    <property type="match status" value="2"/>
</dbReference>
<feature type="signal peptide" evidence="1">
    <location>
        <begin position="1"/>
        <end position="26"/>
    </location>
</feature>
<name>A0A9W2XBC8_BETSP</name>
<dbReference type="PANTHER" id="PTHR45784:SF3">
    <property type="entry name" value="C-TYPE LECTIN DOMAIN FAMILY 4 MEMBER K-LIKE-RELATED"/>
    <property type="match status" value="1"/>
</dbReference>
<feature type="domain" description="C-type lectin" evidence="2">
    <location>
        <begin position="157"/>
        <end position="265"/>
    </location>
</feature>
<dbReference type="SMART" id="SM00034">
    <property type="entry name" value="CLECT"/>
    <property type="match status" value="2"/>
</dbReference>
<dbReference type="GeneID" id="114843060"/>
<gene>
    <name evidence="4" type="primary">LOC114843060</name>
</gene>
<evidence type="ECO:0000313" key="3">
    <source>
        <dbReference type="Proteomes" id="UP000515150"/>
    </source>
</evidence>
<evidence type="ECO:0000256" key="1">
    <source>
        <dbReference type="SAM" id="SignalP"/>
    </source>
</evidence>
<feature type="domain" description="C-type lectin" evidence="2">
    <location>
        <begin position="31"/>
        <end position="151"/>
    </location>
</feature>
<dbReference type="AlphaFoldDB" id="A0A9W2XBC8"/>
<dbReference type="InterPro" id="IPR016186">
    <property type="entry name" value="C-type_lectin-like/link_sf"/>
</dbReference>
<keyword evidence="1" id="KW-0732">Signal</keyword>
<sequence>MHSLMNYKLLVAFVCFGFGHLSCSHAYFFEYQFINQSLNWSQAQQYCRVHYTDLATIESMEDVNRLIRPNASTSLAWIGLNDDPLCWQVALGTDVNSWRWSATGKPSATGYRKWQYNQPNNSHGNQFYATMNVDGTWNDQSSDNNASFVCYTMNYSTGQSTYTVINDTKMWNNALTYCRTYHTDLAMIENSQQNSIISSLKAGQSVWFGLYRVAWKWSDRSSSSFRNWQTGFPNNADTVSFCAAETPDHFWKDQNCSNTYPFWCHRALTLSMTTVRMKIQTDADLSDPATTDQLLQQIGLLLQNALAGTIKMGWKIQPQKLEEPSTGRVCGSYVCN</sequence>
<evidence type="ECO:0000313" key="4">
    <source>
        <dbReference type="RefSeq" id="XP_055359218.1"/>
    </source>
</evidence>
<dbReference type="OrthoDB" id="7357196at2759"/>
<feature type="chain" id="PRO_5040796584" evidence="1">
    <location>
        <begin position="27"/>
        <end position="336"/>
    </location>
</feature>
<dbReference type="InterPro" id="IPR016187">
    <property type="entry name" value="CTDL_fold"/>
</dbReference>
<dbReference type="SUPFAM" id="SSF56436">
    <property type="entry name" value="C-type lectin-like"/>
    <property type="match status" value="2"/>
</dbReference>
<dbReference type="Proteomes" id="UP000515150">
    <property type="component" value="Chromosome 16"/>
</dbReference>
<reference evidence="4" key="1">
    <citation type="submission" date="2025-08" db="UniProtKB">
        <authorList>
            <consortium name="RefSeq"/>
        </authorList>
    </citation>
    <scope>IDENTIFICATION</scope>
</reference>
<protein>
    <submittedName>
        <fullName evidence="4">Macrophage mannose receptor 1-like isoform X1</fullName>
    </submittedName>
</protein>
<proteinExistence type="predicted"/>
<dbReference type="InterPro" id="IPR001304">
    <property type="entry name" value="C-type_lectin-like"/>
</dbReference>
<keyword evidence="3" id="KW-1185">Reference proteome</keyword>
<dbReference type="PANTHER" id="PTHR45784">
    <property type="entry name" value="C-TYPE LECTIN DOMAIN FAMILY 20 MEMBER A-RELATED"/>
    <property type="match status" value="1"/>
</dbReference>
<dbReference type="PROSITE" id="PS50041">
    <property type="entry name" value="C_TYPE_LECTIN_2"/>
    <property type="match status" value="2"/>
</dbReference>
<dbReference type="RefSeq" id="XP_055359218.1">
    <property type="nucleotide sequence ID" value="XM_055503243.1"/>
</dbReference>
<accession>A0A9W2XBC8</accession>
<dbReference type="Gene3D" id="3.10.100.10">
    <property type="entry name" value="Mannose-Binding Protein A, subunit A"/>
    <property type="match status" value="2"/>
</dbReference>
<organism evidence="3 4">
    <name type="scientific">Betta splendens</name>
    <name type="common">Siamese fighting fish</name>
    <dbReference type="NCBI Taxonomy" id="158456"/>
    <lineage>
        <taxon>Eukaryota</taxon>
        <taxon>Metazoa</taxon>
        <taxon>Chordata</taxon>
        <taxon>Craniata</taxon>
        <taxon>Vertebrata</taxon>
        <taxon>Euteleostomi</taxon>
        <taxon>Actinopterygii</taxon>
        <taxon>Neopterygii</taxon>
        <taxon>Teleostei</taxon>
        <taxon>Neoteleostei</taxon>
        <taxon>Acanthomorphata</taxon>
        <taxon>Anabantaria</taxon>
        <taxon>Anabantiformes</taxon>
        <taxon>Anabantoidei</taxon>
        <taxon>Osphronemidae</taxon>
        <taxon>Betta</taxon>
    </lineage>
</organism>
<evidence type="ECO:0000259" key="2">
    <source>
        <dbReference type="PROSITE" id="PS50041"/>
    </source>
</evidence>